<dbReference type="AlphaFoldDB" id="A0A8J3YWW9"/>
<evidence type="ECO:0000313" key="2">
    <source>
        <dbReference type="Proteomes" id="UP000619260"/>
    </source>
</evidence>
<dbReference type="Proteomes" id="UP000619260">
    <property type="component" value="Unassembled WGS sequence"/>
</dbReference>
<dbReference type="EMBL" id="BOPF01000064">
    <property type="protein sequence ID" value="GIJ52098.1"/>
    <property type="molecule type" value="Genomic_DNA"/>
</dbReference>
<gene>
    <name evidence="1" type="ORF">Val02_89840</name>
</gene>
<evidence type="ECO:0000313" key="1">
    <source>
        <dbReference type="EMBL" id="GIJ52098.1"/>
    </source>
</evidence>
<dbReference type="Gene3D" id="1.25.40.10">
    <property type="entry name" value="Tetratricopeptide repeat domain"/>
    <property type="match status" value="1"/>
</dbReference>
<sequence>MSQLAAVAHAARLSGAREWAAAIRGWEHVVARNPVNGVYWDRLAQARFETGDAAGALDAWTRAKRFGVWPVRGPEPPPLTSVFPGELDYRIARCHARLGDAARALESLTHALDDALRDPARVLDDPCFADLRDDTRLRALVGPYDTAGLSRVDGWRLDLSVLRREALRRVPFPVAGFEAGIDALGHEVAELDDVRVAVRVWGLLRLLGDGHAGVDHAEAFPAWSRAVPVWFYRFAEGWHVPGADPRWEHLVGARLLTVDGRPVEEVVAALDPLLTRDNEFGPDASAAVWLRQPVWLHALGVAERPDRLTLTTTAGDATVDAVKEPEPRGWPRGCPFVGEDAPAYVRSATELYGFTHLTDPDIVHFRFNGIGDKPDELLEQHYERLFAAVDAHAAALVIDLRWNGGGNTFLAQPLVHHVIRRPDTPVFVVVGRATFSAAQNTATLLDRHTRAVFVGEPTGSRPNFVGETDPFRLPWSGLRVNVSDLYWQTSWPFDRRNAIAPDIYAPPTMAALREGRDPALDAIREQLGG</sequence>
<dbReference type="InterPro" id="IPR011990">
    <property type="entry name" value="TPR-like_helical_dom_sf"/>
</dbReference>
<reference evidence="1" key="1">
    <citation type="submission" date="2021-01" db="EMBL/GenBank/DDBJ databases">
        <title>Whole genome shotgun sequence of Virgisporangium aliadipatigenens NBRC 105644.</title>
        <authorList>
            <person name="Komaki H."/>
            <person name="Tamura T."/>
        </authorList>
    </citation>
    <scope>NUCLEOTIDE SEQUENCE</scope>
    <source>
        <strain evidence="1">NBRC 105644</strain>
    </source>
</reference>
<proteinExistence type="predicted"/>
<evidence type="ECO:0008006" key="3">
    <source>
        <dbReference type="Google" id="ProtNLM"/>
    </source>
</evidence>
<dbReference type="InterPro" id="IPR029045">
    <property type="entry name" value="ClpP/crotonase-like_dom_sf"/>
</dbReference>
<dbReference type="Gene3D" id="3.90.226.10">
    <property type="entry name" value="2-enoyl-CoA Hydratase, Chain A, domain 1"/>
    <property type="match status" value="2"/>
</dbReference>
<organism evidence="1 2">
    <name type="scientific">Virgisporangium aliadipatigenens</name>
    <dbReference type="NCBI Taxonomy" id="741659"/>
    <lineage>
        <taxon>Bacteria</taxon>
        <taxon>Bacillati</taxon>
        <taxon>Actinomycetota</taxon>
        <taxon>Actinomycetes</taxon>
        <taxon>Micromonosporales</taxon>
        <taxon>Micromonosporaceae</taxon>
        <taxon>Virgisporangium</taxon>
    </lineage>
</organism>
<comment type="caution">
    <text evidence="1">The sequence shown here is derived from an EMBL/GenBank/DDBJ whole genome shotgun (WGS) entry which is preliminary data.</text>
</comment>
<dbReference type="NCBIfam" id="NF047558">
    <property type="entry name" value="TPR_END_plus"/>
    <property type="match status" value="1"/>
</dbReference>
<dbReference type="RefSeq" id="WP_203905494.1">
    <property type="nucleotide sequence ID" value="NZ_BOPF01000064.1"/>
</dbReference>
<name>A0A8J3YWW9_9ACTN</name>
<protein>
    <recommendedName>
        <fullName evidence="3">Peptidase S41</fullName>
    </recommendedName>
</protein>
<keyword evidence="2" id="KW-1185">Reference proteome</keyword>
<accession>A0A8J3YWW9</accession>
<dbReference type="SUPFAM" id="SSF48452">
    <property type="entry name" value="TPR-like"/>
    <property type="match status" value="1"/>
</dbReference>
<dbReference type="SUPFAM" id="SSF52096">
    <property type="entry name" value="ClpP/crotonase"/>
    <property type="match status" value="1"/>
</dbReference>